<keyword evidence="1" id="KW-0812">Transmembrane</keyword>
<sequence>MIQAYYLSVTWLFGLAGLLLVGPYGGTLSVLLNLRSLFVNSRPVRVILAFLGFILGFLLLCFPIAPGPRILGDFIPAVVTLAGSVWLTKCAGTISAWQREEKTGGTPDHVRDGGLSRPEDIFIDPPGESKKIIWGHIVFIVAAIHFLFPMAVLL</sequence>
<dbReference type="OrthoDB" id="371055at2"/>
<accession>F4GIM7</accession>
<feature type="transmembrane region" description="Helical" evidence="1">
    <location>
        <begin position="46"/>
        <end position="65"/>
    </location>
</feature>
<gene>
    <name evidence="2" type="ordered locus">Spico_0937</name>
</gene>
<dbReference type="Proteomes" id="UP000007939">
    <property type="component" value="Chromosome"/>
</dbReference>
<reference evidence="3" key="1">
    <citation type="submission" date="2011-04" db="EMBL/GenBank/DDBJ databases">
        <title>The complete genome of Spirochaeta coccoides DSM 17374.</title>
        <authorList>
            <person name="Lucas S."/>
            <person name="Copeland A."/>
            <person name="Lapidus A."/>
            <person name="Bruce D."/>
            <person name="Goodwin L."/>
            <person name="Pitluck S."/>
            <person name="Peters L."/>
            <person name="Kyrpides N."/>
            <person name="Mavromatis K."/>
            <person name="Pagani I."/>
            <person name="Ivanova N."/>
            <person name="Ovchinnikova G."/>
            <person name="Lu M."/>
            <person name="Detter J.C."/>
            <person name="Tapia R."/>
            <person name="Han C."/>
            <person name="Land M."/>
            <person name="Hauser L."/>
            <person name="Markowitz V."/>
            <person name="Cheng J.-F."/>
            <person name="Hugenholtz P."/>
            <person name="Woyke T."/>
            <person name="Wu D."/>
            <person name="Spring S."/>
            <person name="Schroeder M."/>
            <person name="Brambilla E."/>
            <person name="Klenk H.-P."/>
            <person name="Eisen J.A."/>
        </authorList>
    </citation>
    <scope>NUCLEOTIDE SEQUENCE [LARGE SCALE GENOMIC DNA]</scope>
    <source>
        <strain evidence="3">ATCC BAA-1237 / DSM 17374 / SPN1</strain>
    </source>
</reference>
<evidence type="ECO:0000256" key="1">
    <source>
        <dbReference type="SAM" id="Phobius"/>
    </source>
</evidence>
<name>F4GIM7_PARC1</name>
<dbReference type="RefSeq" id="WP_013739557.1">
    <property type="nucleotide sequence ID" value="NC_015436.1"/>
</dbReference>
<keyword evidence="1" id="KW-0472">Membrane</keyword>
<dbReference type="AlphaFoldDB" id="F4GIM7"/>
<keyword evidence="1" id="KW-1133">Transmembrane helix</keyword>
<keyword evidence="3" id="KW-1185">Reference proteome</keyword>
<protein>
    <submittedName>
        <fullName evidence="2">Uncharacterized protein</fullName>
    </submittedName>
</protein>
<evidence type="ECO:0000313" key="3">
    <source>
        <dbReference type="Proteomes" id="UP000007939"/>
    </source>
</evidence>
<organism evidence="2 3">
    <name type="scientific">Parasphaerochaeta coccoides (strain ATCC BAA-1237 / DSM 17374 / SPN1)</name>
    <name type="common">Sphaerochaeta coccoides</name>
    <dbReference type="NCBI Taxonomy" id="760011"/>
    <lineage>
        <taxon>Bacteria</taxon>
        <taxon>Pseudomonadati</taxon>
        <taxon>Spirochaetota</taxon>
        <taxon>Spirochaetia</taxon>
        <taxon>Spirochaetales</taxon>
        <taxon>Sphaerochaetaceae</taxon>
        <taxon>Parasphaerochaeta</taxon>
    </lineage>
</organism>
<reference evidence="2 3" key="2">
    <citation type="journal article" date="2012" name="Stand. Genomic Sci.">
        <title>Complete genome sequence of the termite hindgut bacterium Spirochaeta coccoides type strain (SPN1(T)), reclassification in the genus Sphaerochaeta as Sphaerochaeta coccoides comb. nov. and emendations of the family Spirochaetaceae and the genus Sphaerochaeta.</title>
        <authorList>
            <person name="Abt B."/>
            <person name="Han C."/>
            <person name="Scheuner C."/>
            <person name="Lu M."/>
            <person name="Lapidus A."/>
            <person name="Nolan M."/>
            <person name="Lucas S."/>
            <person name="Hammon N."/>
            <person name="Deshpande S."/>
            <person name="Cheng J.F."/>
            <person name="Tapia R."/>
            <person name="Goodwin L.A."/>
            <person name="Pitluck S."/>
            <person name="Liolios K."/>
            <person name="Pagani I."/>
            <person name="Ivanova N."/>
            <person name="Mavromatis K."/>
            <person name="Mikhailova N."/>
            <person name="Huntemann M."/>
            <person name="Pati A."/>
            <person name="Chen A."/>
            <person name="Palaniappan K."/>
            <person name="Land M."/>
            <person name="Hauser L."/>
            <person name="Brambilla E.M."/>
            <person name="Rohde M."/>
            <person name="Spring S."/>
            <person name="Gronow S."/>
            <person name="Goker M."/>
            <person name="Woyke T."/>
            <person name="Bristow J."/>
            <person name="Eisen J.A."/>
            <person name="Markowitz V."/>
            <person name="Hugenholtz P."/>
            <person name="Kyrpides N.C."/>
            <person name="Klenk H.P."/>
            <person name="Detter J.C."/>
        </authorList>
    </citation>
    <scope>NUCLEOTIDE SEQUENCE [LARGE SCALE GENOMIC DNA]</scope>
    <source>
        <strain evidence="3">ATCC BAA-1237 / DSM 17374 / SPN1</strain>
    </source>
</reference>
<dbReference type="EMBL" id="CP002659">
    <property type="protein sequence ID" value="AEC02161.1"/>
    <property type="molecule type" value="Genomic_DNA"/>
</dbReference>
<feature type="transmembrane region" description="Helical" evidence="1">
    <location>
        <begin position="12"/>
        <end position="34"/>
    </location>
</feature>
<evidence type="ECO:0000313" key="2">
    <source>
        <dbReference type="EMBL" id="AEC02161.1"/>
    </source>
</evidence>
<proteinExistence type="predicted"/>
<dbReference type="HOGENOM" id="CLU_1824090_0_0_12"/>
<feature type="transmembrane region" description="Helical" evidence="1">
    <location>
        <begin position="132"/>
        <end position="153"/>
    </location>
</feature>
<dbReference type="KEGG" id="scc:Spico_0937"/>